<keyword evidence="3" id="KW-0804">Transcription</keyword>
<dbReference type="InterPro" id="IPR001647">
    <property type="entry name" value="HTH_TetR"/>
</dbReference>
<keyword evidence="1" id="KW-0805">Transcription regulation</keyword>
<dbReference type="SUPFAM" id="SSF48498">
    <property type="entry name" value="Tetracyclin repressor-like, C-terminal domain"/>
    <property type="match status" value="1"/>
</dbReference>
<evidence type="ECO:0000256" key="2">
    <source>
        <dbReference type="ARBA" id="ARBA00023125"/>
    </source>
</evidence>
<reference evidence="8" key="1">
    <citation type="submission" date="2017-11" db="EMBL/GenBank/DDBJ databases">
        <title>Otitis media/interna in a cat caused by the recently described species Corynebacterium provencense.</title>
        <authorList>
            <person name="Kittl S."/>
            <person name="Brodard I."/>
            <person name="Rychener L."/>
            <person name="Jores J."/>
            <person name="Roosje P."/>
            <person name="Gobeli Brawand S."/>
        </authorList>
    </citation>
    <scope>NUCLEOTIDE SEQUENCE [LARGE SCALE GENOMIC DNA]</scope>
    <source>
        <strain evidence="8">17KM38</strain>
    </source>
</reference>
<dbReference type="Pfam" id="PF00440">
    <property type="entry name" value="TetR_N"/>
    <property type="match status" value="1"/>
</dbReference>
<feature type="domain" description="HTH tetR-type" evidence="6">
    <location>
        <begin position="53"/>
        <end position="113"/>
    </location>
</feature>
<dbReference type="PROSITE" id="PS50977">
    <property type="entry name" value="HTH_TETR_2"/>
    <property type="match status" value="1"/>
</dbReference>
<gene>
    <name evidence="7" type="primary">yfiR</name>
    <name evidence="7" type="ORF">Csp1_23220</name>
</gene>
<evidence type="ECO:0000259" key="6">
    <source>
        <dbReference type="PROSITE" id="PS50977"/>
    </source>
</evidence>
<dbReference type="AlphaFoldDB" id="A0A2Z3YQA1"/>
<proteinExistence type="predicted"/>
<evidence type="ECO:0000313" key="7">
    <source>
        <dbReference type="EMBL" id="AWT27072.1"/>
    </source>
</evidence>
<dbReference type="Gene3D" id="1.10.10.60">
    <property type="entry name" value="Homeodomain-like"/>
    <property type="match status" value="1"/>
</dbReference>
<evidence type="ECO:0000256" key="4">
    <source>
        <dbReference type="PROSITE-ProRule" id="PRU00335"/>
    </source>
</evidence>
<sequence>MSDSGNSPTDGHSTGSASGSAARGGGSADGGDSSSRVPSPTRASQAGRAQRAERRRADILAAARTVFLRDGYHDAKLTGVAREAGCSVGTLYTYFTDRDALLAAVLSEVEEEMRAAGRPAAPEDGRPVSPAAQISATNRAYLASYRRNRAIMALMEQVAQADESFGRQRLLRADGFIDRNSRALQRLVDAGEIALDDPEMTATALSAAVSRLAYVAWVDGRFPDTDEVFERMCSTADRIWLGTLGLSPDSVK</sequence>
<dbReference type="OrthoDB" id="5112469at2"/>
<dbReference type="RefSeq" id="WP_110482115.1">
    <property type="nucleotide sequence ID" value="NZ_CP024988.1"/>
</dbReference>
<evidence type="ECO:0000313" key="8">
    <source>
        <dbReference type="Proteomes" id="UP000247696"/>
    </source>
</evidence>
<dbReference type="InterPro" id="IPR036271">
    <property type="entry name" value="Tet_transcr_reg_TetR-rel_C_sf"/>
</dbReference>
<dbReference type="Proteomes" id="UP000247696">
    <property type="component" value="Chromosome"/>
</dbReference>
<keyword evidence="2 4" id="KW-0238">DNA-binding</keyword>
<keyword evidence="8" id="KW-1185">Reference proteome</keyword>
<dbReference type="GO" id="GO:0003700">
    <property type="term" value="F:DNA-binding transcription factor activity"/>
    <property type="evidence" value="ECO:0007669"/>
    <property type="project" value="TreeGrafter"/>
</dbReference>
<protein>
    <submittedName>
        <fullName evidence="7">Putative HTH-type transcriptional regulator YfiR</fullName>
    </submittedName>
</protein>
<organism evidence="7 8">
    <name type="scientific">Corynebacterium provencense</name>
    <dbReference type="NCBI Taxonomy" id="1737425"/>
    <lineage>
        <taxon>Bacteria</taxon>
        <taxon>Bacillati</taxon>
        <taxon>Actinomycetota</taxon>
        <taxon>Actinomycetes</taxon>
        <taxon>Mycobacteriales</taxon>
        <taxon>Corynebacteriaceae</taxon>
        <taxon>Corynebacterium</taxon>
    </lineage>
</organism>
<dbReference type="Gene3D" id="1.10.357.10">
    <property type="entry name" value="Tetracycline Repressor, domain 2"/>
    <property type="match status" value="1"/>
</dbReference>
<dbReference type="SUPFAM" id="SSF46689">
    <property type="entry name" value="Homeodomain-like"/>
    <property type="match status" value="1"/>
</dbReference>
<feature type="DNA-binding region" description="H-T-H motif" evidence="4">
    <location>
        <begin position="76"/>
        <end position="95"/>
    </location>
</feature>
<dbReference type="InterPro" id="IPR050109">
    <property type="entry name" value="HTH-type_TetR-like_transc_reg"/>
</dbReference>
<name>A0A2Z3YQA1_9CORY</name>
<dbReference type="PRINTS" id="PR00455">
    <property type="entry name" value="HTHTETR"/>
</dbReference>
<dbReference type="PANTHER" id="PTHR30055">
    <property type="entry name" value="HTH-TYPE TRANSCRIPTIONAL REGULATOR RUTR"/>
    <property type="match status" value="1"/>
</dbReference>
<dbReference type="PANTHER" id="PTHR30055:SF234">
    <property type="entry name" value="HTH-TYPE TRANSCRIPTIONAL REGULATOR BETI"/>
    <property type="match status" value="1"/>
</dbReference>
<evidence type="ECO:0000256" key="3">
    <source>
        <dbReference type="ARBA" id="ARBA00023163"/>
    </source>
</evidence>
<feature type="compositionally biased region" description="Polar residues" evidence="5">
    <location>
        <begin position="1"/>
        <end position="14"/>
    </location>
</feature>
<accession>A0A2Z3YQA1</accession>
<feature type="region of interest" description="Disordered" evidence="5">
    <location>
        <begin position="1"/>
        <end position="54"/>
    </location>
</feature>
<dbReference type="InterPro" id="IPR009057">
    <property type="entry name" value="Homeodomain-like_sf"/>
</dbReference>
<dbReference type="GO" id="GO:0000976">
    <property type="term" value="F:transcription cis-regulatory region binding"/>
    <property type="evidence" value="ECO:0007669"/>
    <property type="project" value="TreeGrafter"/>
</dbReference>
<evidence type="ECO:0000256" key="5">
    <source>
        <dbReference type="SAM" id="MobiDB-lite"/>
    </source>
</evidence>
<dbReference type="EMBL" id="CP024988">
    <property type="protein sequence ID" value="AWT27072.1"/>
    <property type="molecule type" value="Genomic_DNA"/>
</dbReference>
<feature type="compositionally biased region" description="Low complexity" evidence="5">
    <location>
        <begin position="30"/>
        <end position="49"/>
    </location>
</feature>
<dbReference type="KEGG" id="cpre:Csp1_23220"/>
<evidence type="ECO:0000256" key="1">
    <source>
        <dbReference type="ARBA" id="ARBA00023015"/>
    </source>
</evidence>
<dbReference type="STRING" id="1737425.GCA_900049755_01545"/>